<dbReference type="Proteomes" id="UP000190961">
    <property type="component" value="Unassembled WGS sequence"/>
</dbReference>
<keyword evidence="2" id="KW-0238">DNA-binding</keyword>
<evidence type="ECO:0000313" key="3">
    <source>
        <dbReference type="Proteomes" id="UP000190961"/>
    </source>
</evidence>
<dbReference type="SMART" id="SM00773">
    <property type="entry name" value="WGR"/>
    <property type="match status" value="1"/>
</dbReference>
<protein>
    <submittedName>
        <fullName evidence="2">WGR domain-containing protein, predicted DNA-binding domain in MolR</fullName>
    </submittedName>
</protein>
<evidence type="ECO:0000313" key="2">
    <source>
        <dbReference type="EMBL" id="SKC72797.1"/>
    </source>
</evidence>
<proteinExistence type="predicted"/>
<dbReference type="CDD" id="cd07998">
    <property type="entry name" value="WGR_DNA_ligase"/>
    <property type="match status" value="1"/>
</dbReference>
<sequence>MKLVKQVKLFFQEGSSDKVYEIDLCEAGEGYIVNFRYGRRGAALKDGTKTIFPVGLQEAEKVFDALEQEKRKKGYVAAGEAQVITSTESKVKPGTDKRKKAIIKILKTAVAGEEPEAWPLSRVIWRAGDLKITEAIPYSIKLTDSSDPFNIYSVIWSIGRCGTDNALPFLQDLQSKPLQPHTKQLLQEVLLKFSEGKDKEVLNQAIIQTLPLPFQKSIGERNYKLIEKQLREFLFELKTASNEYLIGIYQLSRQDPALHAVFMKVLEDIPLTINYFKYIRHIFKTAEMLEDYSTYGVIAKNVEKKPAGYRSNPWMGPDHKKNMAFSNKTKGYLTKRVLRFLRHYGEANESSYTEMASAILLAFDDTKDLTPPYHVSDISYQYNTETRRNIRQERVIHFDSYSNFQSFSTILYKNSPRYIQKETAWVCVAPYIPGDAAPSTREEAFPHLWDKAPDEIIQLLSFSKSLRVHEFAIKVFQANPGFENQVDMSHVLNFLQSAFVQTQQLGLALARKKYDRNIPDKLLLKAMLDNSLAEARAQAEQWIVEQKATLLSDTEFVTDLLKMKKSDAHAWLRGFLTTVTFTREQAEIIIAKTISHLVTMDIETDEDKRLVSQLSDTLVISFSGNLRNISLDIVKDLFRHQAEEIHTLAGKILMMHEVNAENLPEDFLQILLQSNNIHSRGIGIALLGRFPENALLAKKEILVSFCLSSLPDVRNAVKPLIFKLTKAYPSFGTELVDLFVPAFLMKESYEGLHDDLLHLLANELSESLSIIPKERSLLLLQSKFKAAQQMGLILLRKNIKEEELTISELVKLGSNPLQEVRVYTWNIFKKYPERVKADKEEALRITDSYWDDTRIFAFDYFRNTFSSSDWTTDLLIALCDTVREDVQDFGREMITKFFQAENGMEYLLKLSQHPNTKVQLFTTAYLEKYAADNYEIIQELKSYFITLLSQVNKGRVAKIRVMDFLRKESLKNEETAKIASDIFTRVSVSVAITERAECIAALRDIRTRYPAIQSPLVLKQYSDYVKE</sequence>
<accession>A0A1T5L9T9</accession>
<dbReference type="PROSITE" id="PS51977">
    <property type="entry name" value="WGR"/>
    <property type="match status" value="1"/>
</dbReference>
<dbReference type="Gene3D" id="2.20.140.10">
    <property type="entry name" value="WGR domain"/>
    <property type="match status" value="1"/>
</dbReference>
<keyword evidence="3" id="KW-1185">Reference proteome</keyword>
<dbReference type="InterPro" id="IPR016024">
    <property type="entry name" value="ARM-type_fold"/>
</dbReference>
<dbReference type="SUPFAM" id="SSF48371">
    <property type="entry name" value="ARM repeat"/>
    <property type="match status" value="1"/>
</dbReference>
<dbReference type="Pfam" id="PF05406">
    <property type="entry name" value="WGR"/>
    <property type="match status" value="1"/>
</dbReference>
<dbReference type="AlphaFoldDB" id="A0A1T5L9T9"/>
<dbReference type="InterPro" id="IPR008893">
    <property type="entry name" value="WGR_domain"/>
</dbReference>
<dbReference type="OrthoDB" id="435394at2"/>
<name>A0A1T5L9T9_9BACT</name>
<dbReference type="EMBL" id="FUZU01000002">
    <property type="protein sequence ID" value="SKC72797.1"/>
    <property type="molecule type" value="Genomic_DNA"/>
</dbReference>
<feature type="domain" description="WGR" evidence="1">
    <location>
        <begin position="1"/>
        <end position="96"/>
    </location>
</feature>
<reference evidence="2 3" key="1">
    <citation type="submission" date="2017-02" db="EMBL/GenBank/DDBJ databases">
        <authorList>
            <person name="Peterson S.W."/>
        </authorList>
    </citation>
    <scope>NUCLEOTIDE SEQUENCE [LARGE SCALE GENOMIC DNA]</scope>
    <source>
        <strain evidence="2 3">DSM 25262</strain>
    </source>
</reference>
<gene>
    <name evidence="2" type="ORF">SAMN05660236_2814</name>
</gene>
<evidence type="ECO:0000259" key="1">
    <source>
        <dbReference type="PROSITE" id="PS51977"/>
    </source>
</evidence>
<dbReference type="GO" id="GO:0003677">
    <property type="term" value="F:DNA binding"/>
    <property type="evidence" value="ECO:0007669"/>
    <property type="project" value="UniProtKB-KW"/>
</dbReference>
<organism evidence="2 3">
    <name type="scientific">Ohtaekwangia koreensis</name>
    <dbReference type="NCBI Taxonomy" id="688867"/>
    <lineage>
        <taxon>Bacteria</taxon>
        <taxon>Pseudomonadati</taxon>
        <taxon>Bacteroidota</taxon>
        <taxon>Cytophagia</taxon>
        <taxon>Cytophagales</taxon>
        <taxon>Fulvivirgaceae</taxon>
        <taxon>Ohtaekwangia</taxon>
    </lineage>
</organism>
<dbReference type="RefSeq" id="WP_079687389.1">
    <property type="nucleotide sequence ID" value="NZ_FUZU01000002.1"/>
</dbReference>
<dbReference type="STRING" id="688867.SAMN05660236_2814"/>